<dbReference type="OrthoDB" id="9985976at2759"/>
<name>B7PY90_IXOSC</name>
<reference evidence="4 6" key="1">
    <citation type="submission" date="2008-03" db="EMBL/GenBank/DDBJ databases">
        <title>Annotation of Ixodes scapularis.</title>
        <authorList>
            <consortium name="Ixodes scapularis Genome Project Consortium"/>
            <person name="Caler E."/>
            <person name="Hannick L.I."/>
            <person name="Bidwell S."/>
            <person name="Joardar V."/>
            <person name="Thiagarajan M."/>
            <person name="Amedeo P."/>
            <person name="Galinsky K.J."/>
            <person name="Schobel S."/>
            <person name="Inman J."/>
            <person name="Hostetler J."/>
            <person name="Miller J."/>
            <person name="Hammond M."/>
            <person name="Megy K."/>
            <person name="Lawson D."/>
            <person name="Kodira C."/>
            <person name="Sutton G."/>
            <person name="Meyer J."/>
            <person name="Hill C.A."/>
            <person name="Birren B."/>
            <person name="Nene V."/>
            <person name="Collins F."/>
            <person name="Alarcon-Chaidez F."/>
            <person name="Wikel S."/>
            <person name="Strausberg R."/>
        </authorList>
    </citation>
    <scope>NUCLEOTIDE SEQUENCE [LARGE SCALE GENOMIC DNA]</scope>
    <source>
        <strain evidence="6">Wikel</strain>
        <strain evidence="4">Wikel colony</strain>
    </source>
</reference>
<dbReference type="InParanoid" id="B7PY90"/>
<keyword evidence="1 3" id="KW-0732">Signal</keyword>
<dbReference type="EnsemblMetazoa" id="ISCW020022-RA">
    <property type="protein sequence ID" value="ISCW020022-PA"/>
    <property type="gene ID" value="ISCW020022"/>
</dbReference>
<feature type="signal peptide" evidence="3">
    <location>
        <begin position="1"/>
        <end position="25"/>
    </location>
</feature>
<feature type="chain" id="PRO_5010826465" evidence="3">
    <location>
        <begin position="26"/>
        <end position="320"/>
    </location>
</feature>
<dbReference type="PANTHER" id="PTHR45842">
    <property type="entry name" value="SYNAPTIC ADHESION-LIKE MOLECULE SALM"/>
    <property type="match status" value="1"/>
</dbReference>
<dbReference type="PaxDb" id="6945-B7PY90"/>
<dbReference type="HOGENOM" id="CLU_061046_0_0_1"/>
<evidence type="ECO:0000256" key="3">
    <source>
        <dbReference type="SAM" id="SignalP"/>
    </source>
</evidence>
<dbReference type="AlphaFoldDB" id="B7PY90"/>
<dbReference type="InterPro" id="IPR050467">
    <property type="entry name" value="LRFN"/>
</dbReference>
<dbReference type="Proteomes" id="UP000001555">
    <property type="component" value="Unassembled WGS sequence"/>
</dbReference>
<organism>
    <name type="scientific">Ixodes scapularis</name>
    <name type="common">Black-legged tick</name>
    <name type="synonym">Deer tick</name>
    <dbReference type="NCBI Taxonomy" id="6945"/>
    <lineage>
        <taxon>Eukaryota</taxon>
        <taxon>Metazoa</taxon>
        <taxon>Ecdysozoa</taxon>
        <taxon>Arthropoda</taxon>
        <taxon>Chelicerata</taxon>
        <taxon>Arachnida</taxon>
        <taxon>Acari</taxon>
        <taxon>Parasitiformes</taxon>
        <taxon>Ixodida</taxon>
        <taxon>Ixodoidea</taxon>
        <taxon>Ixodidae</taxon>
        <taxon>Ixodinae</taxon>
        <taxon>Ixodes</taxon>
    </lineage>
</organism>
<dbReference type="VEuPathDB" id="VectorBase:ISCP_003393"/>
<evidence type="ECO:0000313" key="5">
    <source>
        <dbReference type="EnsemblMetazoa" id="ISCW020022-PA"/>
    </source>
</evidence>
<dbReference type="STRING" id="6945.B7PY90"/>
<accession>B7PY90</accession>
<dbReference type="SUPFAM" id="SSF52058">
    <property type="entry name" value="L domain-like"/>
    <property type="match status" value="1"/>
</dbReference>
<protein>
    <submittedName>
        <fullName evidence="4 5">Secreted protein, putative</fullName>
    </submittedName>
</protein>
<dbReference type="InterPro" id="IPR032675">
    <property type="entry name" value="LRR_dom_sf"/>
</dbReference>
<evidence type="ECO:0000256" key="1">
    <source>
        <dbReference type="ARBA" id="ARBA00022729"/>
    </source>
</evidence>
<dbReference type="Gene3D" id="3.80.10.10">
    <property type="entry name" value="Ribonuclease Inhibitor"/>
    <property type="match status" value="1"/>
</dbReference>
<sequence length="320" mass="37083">MRQRCTMAFLPKLVFLALALNFAYAEPSCTDTRGFRFRRYVCKDFRRPEDFQKYVVRGDAQQETWFQLRDSHLDHLPSRAFAELNMVKLTLHNVTVTTFAESGPDTNPFSGVEDTLRKVVFHDESTLPASWVLLSGLKKLEEVCVDEYKHLNLTRDFNHLPQGVKTLYVTKSTVHHVDPDWVSSLTNLEALVFKKTTLKTFARSWLPRPAPRFTLLDLPDNHLTTFPEGLGDELPRLSVVNVERNHLTTLEERDLGPLQRNQVFVSLTGNPMHCDCKLWFLFGYTHRWHYFKCSTPEALHDRYFMRLTEEGSPCTNATSV</sequence>
<gene>
    <name evidence="4" type="ORF">IscW_ISCW020022</name>
</gene>
<evidence type="ECO:0000313" key="6">
    <source>
        <dbReference type="Proteomes" id="UP000001555"/>
    </source>
</evidence>
<dbReference type="EMBL" id="ABJB010253974">
    <property type="status" value="NOT_ANNOTATED_CDS"/>
    <property type="molecule type" value="Genomic_DNA"/>
</dbReference>
<evidence type="ECO:0000313" key="4">
    <source>
        <dbReference type="EMBL" id="EEC11562.1"/>
    </source>
</evidence>
<reference evidence="5" key="2">
    <citation type="submission" date="2020-05" db="UniProtKB">
        <authorList>
            <consortium name="EnsemblMetazoa"/>
        </authorList>
    </citation>
    <scope>IDENTIFICATION</scope>
    <source>
        <strain evidence="5">wikel</strain>
    </source>
</reference>
<proteinExistence type="predicted"/>
<dbReference type="VEuPathDB" id="VectorBase:ISCI020022"/>
<dbReference type="EMBL" id="DS818475">
    <property type="protein sequence ID" value="EEC11562.1"/>
    <property type="molecule type" value="Genomic_DNA"/>
</dbReference>
<dbReference type="PANTHER" id="PTHR45842:SF12">
    <property type="entry name" value="KEKKON 5, ISOFORM A"/>
    <property type="match status" value="1"/>
</dbReference>
<evidence type="ECO:0000256" key="2">
    <source>
        <dbReference type="ARBA" id="ARBA00023180"/>
    </source>
</evidence>
<keyword evidence="2" id="KW-0325">Glycoprotein</keyword>
<dbReference type="VEuPathDB" id="VectorBase:ISCW020022"/>
<keyword evidence="6" id="KW-1185">Reference proteome</keyword>